<dbReference type="AlphaFoldDB" id="A0A498R4W0"/>
<dbReference type="RefSeq" id="WP_207856855.1">
    <property type="nucleotide sequence ID" value="NZ_UPPP01000054.1"/>
</dbReference>
<evidence type="ECO:0000313" key="2">
    <source>
        <dbReference type="EMBL" id="VBB05223.1"/>
    </source>
</evidence>
<sequence length="82" mass="9197">MDKKMKVGIIGAGRIGQLHATAIVKNFPAVEVVAIVDIYADKVKEWAHSLRIANVYDDYKQSFTILKSRRSLSALPRTPTRK</sequence>
<keyword evidence="3" id="KW-1185">Reference proteome</keyword>
<dbReference type="InterPro" id="IPR036291">
    <property type="entry name" value="NAD(P)-bd_dom_sf"/>
</dbReference>
<dbReference type="InterPro" id="IPR000683">
    <property type="entry name" value="Gfo/Idh/MocA-like_OxRdtase_N"/>
</dbReference>
<reference evidence="2 3" key="1">
    <citation type="submission" date="2018-06" db="EMBL/GenBank/DDBJ databases">
        <authorList>
            <person name="Strepis N."/>
        </authorList>
    </citation>
    <scope>NUCLEOTIDE SEQUENCE [LARGE SCALE GENOMIC DNA]</scope>
    <source>
        <strain evidence="2">LUCI</strain>
    </source>
</reference>
<dbReference type="EMBL" id="UPPP01000054">
    <property type="protein sequence ID" value="VBB05223.1"/>
    <property type="molecule type" value="Genomic_DNA"/>
</dbReference>
<feature type="domain" description="Gfo/Idh/MocA-like oxidoreductase N-terminal" evidence="1">
    <location>
        <begin position="5"/>
        <end position="61"/>
    </location>
</feature>
<protein>
    <recommendedName>
        <fullName evidence="1">Gfo/Idh/MocA-like oxidoreductase N-terminal domain-containing protein</fullName>
    </recommendedName>
</protein>
<dbReference type="Proteomes" id="UP000277811">
    <property type="component" value="Unassembled WGS sequence"/>
</dbReference>
<name>A0A498R4W0_9FIRM</name>
<accession>A0A498R4W0</accession>
<dbReference type="Pfam" id="PF01408">
    <property type="entry name" value="GFO_IDH_MocA"/>
    <property type="match status" value="1"/>
</dbReference>
<organism evidence="2 3">
    <name type="scientific">Lucifera butyrica</name>
    <dbReference type="NCBI Taxonomy" id="1351585"/>
    <lineage>
        <taxon>Bacteria</taxon>
        <taxon>Bacillati</taxon>
        <taxon>Bacillota</taxon>
        <taxon>Negativicutes</taxon>
        <taxon>Veillonellales</taxon>
        <taxon>Veillonellaceae</taxon>
        <taxon>Lucifera</taxon>
    </lineage>
</organism>
<evidence type="ECO:0000313" key="3">
    <source>
        <dbReference type="Proteomes" id="UP000277811"/>
    </source>
</evidence>
<proteinExistence type="predicted"/>
<evidence type="ECO:0000259" key="1">
    <source>
        <dbReference type="Pfam" id="PF01408"/>
    </source>
</evidence>
<dbReference type="SUPFAM" id="SSF51735">
    <property type="entry name" value="NAD(P)-binding Rossmann-fold domains"/>
    <property type="match status" value="1"/>
</dbReference>
<dbReference type="Gene3D" id="3.40.50.720">
    <property type="entry name" value="NAD(P)-binding Rossmann-like Domain"/>
    <property type="match status" value="1"/>
</dbReference>
<gene>
    <name evidence="2" type="ORF">LUCI_0430</name>
</gene>
<dbReference type="GO" id="GO:0000166">
    <property type="term" value="F:nucleotide binding"/>
    <property type="evidence" value="ECO:0007669"/>
    <property type="project" value="InterPro"/>
</dbReference>